<feature type="compositionally biased region" description="Gly residues" evidence="1">
    <location>
        <begin position="23"/>
        <end position="38"/>
    </location>
</feature>
<feature type="compositionally biased region" description="Low complexity" evidence="1">
    <location>
        <begin position="1"/>
        <end position="22"/>
    </location>
</feature>
<evidence type="ECO:0000313" key="2">
    <source>
        <dbReference type="RefSeq" id="XP_020035126.1"/>
    </source>
</evidence>
<feature type="region of interest" description="Disordered" evidence="1">
    <location>
        <begin position="1"/>
        <end position="55"/>
    </location>
</feature>
<evidence type="ECO:0000256" key="1">
    <source>
        <dbReference type="SAM" id="MobiDB-lite"/>
    </source>
</evidence>
<gene>
    <name evidence="2" type="primary">LOC109696475</name>
</gene>
<feature type="region of interest" description="Disordered" evidence="1">
    <location>
        <begin position="132"/>
        <end position="253"/>
    </location>
</feature>
<dbReference type="KEGG" id="ccan:109696475"/>
<dbReference type="AlphaFoldDB" id="A0A8B7VT51"/>
<reference evidence="2" key="1">
    <citation type="submission" date="2025-08" db="UniProtKB">
        <authorList>
            <consortium name="RefSeq"/>
        </authorList>
    </citation>
    <scope>IDENTIFICATION</scope>
    <source>
        <tissue evidence="2">Leukocyte</tissue>
    </source>
</reference>
<feature type="compositionally biased region" description="Polar residues" evidence="1">
    <location>
        <begin position="210"/>
        <end position="221"/>
    </location>
</feature>
<proteinExistence type="predicted"/>
<accession>A0A8B7VT51</accession>
<name>A0A8B7VT51_CASCN</name>
<sequence length="274" mass="27526">MVASGRAAAPGGSGRGRAWAGRQGWGGGGGAGEGPGWGRGEERGPSAGDLAESAPRRAAPELWACALPSGEEGALLRFYFSMADHVENNNSLGRGQRQLVLLGAPSAAAGSLARASLAPPRPQPCALDWARAPGAAERRPASRTGAARGHREARPWAAGVRSRGASRLGANSAGPGRGTKAPSLGGGSRECAPSTRAPPWPGTPGPARGTSFNSSELTQGAPSCGRPPQRRECKDGCAGGSPKTSGAVGGRRPSACVSGIMGLGTWHTEPLRGH</sequence>
<organism evidence="2">
    <name type="scientific">Castor canadensis</name>
    <name type="common">American beaver</name>
    <dbReference type="NCBI Taxonomy" id="51338"/>
    <lineage>
        <taxon>Eukaryota</taxon>
        <taxon>Metazoa</taxon>
        <taxon>Chordata</taxon>
        <taxon>Craniata</taxon>
        <taxon>Vertebrata</taxon>
        <taxon>Euteleostomi</taxon>
        <taxon>Mammalia</taxon>
        <taxon>Eutheria</taxon>
        <taxon>Euarchontoglires</taxon>
        <taxon>Glires</taxon>
        <taxon>Rodentia</taxon>
        <taxon>Castorimorpha</taxon>
        <taxon>Castoridae</taxon>
        <taxon>Castor</taxon>
    </lineage>
</organism>
<dbReference type="RefSeq" id="XP_020035126.1">
    <property type="nucleotide sequence ID" value="XM_020179537.1"/>
</dbReference>
<protein>
    <submittedName>
        <fullName evidence="2">Uncharacterized protein LOC109696475</fullName>
    </submittedName>
</protein>